<dbReference type="Pfam" id="PF13365">
    <property type="entry name" value="Trypsin_2"/>
    <property type="match status" value="1"/>
</dbReference>
<accession>A0A420XL37</accession>
<dbReference type="OrthoDB" id="9758917at2"/>
<dbReference type="AlphaFoldDB" id="A0A420XL37"/>
<dbReference type="InParanoid" id="A0A420XL37"/>
<evidence type="ECO:0000313" key="3">
    <source>
        <dbReference type="Proteomes" id="UP000281955"/>
    </source>
</evidence>
<dbReference type="RefSeq" id="WP_121194745.1">
    <property type="nucleotide sequence ID" value="NZ_RBWV01000015.1"/>
</dbReference>
<dbReference type="Gene3D" id="2.40.10.10">
    <property type="entry name" value="Trypsin-like serine proteases"/>
    <property type="match status" value="2"/>
</dbReference>
<comment type="caution">
    <text evidence="2">The sequence shown here is derived from an EMBL/GenBank/DDBJ whole genome shotgun (WGS) entry which is preliminary data.</text>
</comment>
<sequence>MTAYAPPPPDDWTPPRRRPPVLPVVATVVVAALVAVLAVTAVQLRSTRRDVDALSAAVAEAQASSAAQARAQARALAVQRKALDGVTGRLDRNEKQLAEDEAQLALTKKALPPDVTSLAQRVRPSVVVVRCSGQFDGSGFAYDIPPRPGYGSAVVTAAHVVQDCQESQGELTVSQDTRVLAASARSAMGDPGGDTDIAVLDVKGSIPALQAAKTLASGGFVMSVGTPLQEDFEGAVSTGVISKVSALTFLHTAPISNGNSGGPLLDRDGRVLGVTEGAFAPTAEQPVAESVNQAVRLVALCGTVLPADGCDQ</sequence>
<organism evidence="2 3">
    <name type="scientific">Motilibacter peucedani</name>
    <dbReference type="NCBI Taxonomy" id="598650"/>
    <lineage>
        <taxon>Bacteria</taxon>
        <taxon>Bacillati</taxon>
        <taxon>Actinomycetota</taxon>
        <taxon>Actinomycetes</taxon>
        <taxon>Motilibacterales</taxon>
        <taxon>Motilibacteraceae</taxon>
        <taxon>Motilibacter</taxon>
    </lineage>
</organism>
<dbReference type="InterPro" id="IPR043504">
    <property type="entry name" value="Peptidase_S1_PA_chymotrypsin"/>
</dbReference>
<reference evidence="2 3" key="1">
    <citation type="submission" date="2018-10" db="EMBL/GenBank/DDBJ databases">
        <title>Genomic Encyclopedia of Archaeal and Bacterial Type Strains, Phase II (KMG-II): from individual species to whole genera.</title>
        <authorList>
            <person name="Goeker M."/>
        </authorList>
    </citation>
    <scope>NUCLEOTIDE SEQUENCE [LARGE SCALE GENOMIC DNA]</scope>
    <source>
        <strain evidence="2 3">RP-AC37</strain>
    </source>
</reference>
<evidence type="ECO:0000256" key="1">
    <source>
        <dbReference type="SAM" id="Phobius"/>
    </source>
</evidence>
<evidence type="ECO:0000313" key="2">
    <source>
        <dbReference type="EMBL" id="RKS69319.1"/>
    </source>
</evidence>
<name>A0A420XL37_9ACTN</name>
<keyword evidence="1" id="KW-0812">Transmembrane</keyword>
<feature type="transmembrane region" description="Helical" evidence="1">
    <location>
        <begin position="20"/>
        <end position="42"/>
    </location>
</feature>
<proteinExistence type="predicted"/>
<keyword evidence="1" id="KW-1133">Transmembrane helix</keyword>
<dbReference type="EMBL" id="RBWV01000015">
    <property type="protein sequence ID" value="RKS69319.1"/>
    <property type="molecule type" value="Genomic_DNA"/>
</dbReference>
<dbReference type="InterPro" id="IPR009003">
    <property type="entry name" value="Peptidase_S1_PA"/>
</dbReference>
<dbReference type="PANTHER" id="PTHR43019:SF23">
    <property type="entry name" value="PROTEASE DO-LIKE 5, CHLOROPLASTIC"/>
    <property type="match status" value="1"/>
</dbReference>
<dbReference type="PANTHER" id="PTHR43019">
    <property type="entry name" value="SERINE ENDOPROTEASE DEGS"/>
    <property type="match status" value="1"/>
</dbReference>
<dbReference type="Proteomes" id="UP000281955">
    <property type="component" value="Unassembled WGS sequence"/>
</dbReference>
<protein>
    <submittedName>
        <fullName evidence="2">Trypsin-like peptidase</fullName>
    </submittedName>
</protein>
<dbReference type="SUPFAM" id="SSF50494">
    <property type="entry name" value="Trypsin-like serine proteases"/>
    <property type="match status" value="1"/>
</dbReference>
<keyword evidence="1" id="KW-0472">Membrane</keyword>
<keyword evidence="3" id="KW-1185">Reference proteome</keyword>
<gene>
    <name evidence="2" type="ORF">CLV35_3496</name>
</gene>